<name>A0ABU3XYV7_9GAMM</name>
<proteinExistence type="predicted"/>
<reference evidence="1 2" key="1">
    <citation type="submission" date="2023-10" db="EMBL/GenBank/DDBJ databases">
        <title>Pseudomonas otitidis isolated from a paediatric patient with cystic fibrosis in Chile.</title>
        <authorList>
            <person name="Amsteins-Romero L."/>
            <person name="Opazo-Capurro A."/>
            <person name="Matus-Kohler M."/>
            <person name="Gonzalez-Rocha G."/>
        </authorList>
    </citation>
    <scope>NUCLEOTIDE SEQUENCE [LARGE SCALE GENOMIC DNA]</scope>
    <source>
        <strain evidence="1 2">P-714</strain>
    </source>
</reference>
<evidence type="ECO:0000313" key="2">
    <source>
        <dbReference type="Proteomes" id="UP001273935"/>
    </source>
</evidence>
<sequence length="67" mass="7641">MRVRLLRVESGFWVVLVSIVFDEISYCPVRLKGSFHGMQEVADMCGEFRQLEGVREGFVVVLGPPLR</sequence>
<dbReference type="Proteomes" id="UP001273935">
    <property type="component" value="Unassembled WGS sequence"/>
</dbReference>
<dbReference type="RefSeq" id="WP_317234549.1">
    <property type="nucleotide sequence ID" value="NZ_JAWJUL010000159.1"/>
</dbReference>
<accession>A0ABU3XYV7</accession>
<dbReference type="EMBL" id="JAWJUL010000159">
    <property type="protein sequence ID" value="MDV3443100.1"/>
    <property type="molecule type" value="Genomic_DNA"/>
</dbReference>
<comment type="caution">
    <text evidence="1">The sequence shown here is derived from an EMBL/GenBank/DDBJ whole genome shotgun (WGS) entry which is preliminary data.</text>
</comment>
<protein>
    <submittedName>
        <fullName evidence="1">Uncharacterized protein</fullName>
    </submittedName>
</protein>
<keyword evidence="2" id="KW-1185">Reference proteome</keyword>
<organism evidence="1 2">
    <name type="scientific">Metapseudomonas otitidis</name>
    <dbReference type="NCBI Taxonomy" id="319939"/>
    <lineage>
        <taxon>Bacteria</taxon>
        <taxon>Pseudomonadati</taxon>
        <taxon>Pseudomonadota</taxon>
        <taxon>Gammaproteobacteria</taxon>
        <taxon>Pseudomonadales</taxon>
        <taxon>Pseudomonadaceae</taxon>
        <taxon>Metapseudomonas</taxon>
    </lineage>
</organism>
<evidence type="ECO:0000313" key="1">
    <source>
        <dbReference type="EMBL" id="MDV3443100.1"/>
    </source>
</evidence>
<gene>
    <name evidence="1" type="ORF">R0G64_27170</name>
</gene>